<dbReference type="InterPro" id="IPR036388">
    <property type="entry name" value="WH-like_DNA-bd_sf"/>
</dbReference>
<dbReference type="EMBL" id="CAJNDS010002233">
    <property type="protein sequence ID" value="CAE7385307.1"/>
    <property type="molecule type" value="Genomic_DNA"/>
</dbReference>
<dbReference type="Gene3D" id="1.25.40.990">
    <property type="match status" value="1"/>
</dbReference>
<dbReference type="AlphaFoldDB" id="A0A812QFF4"/>
<dbReference type="GO" id="GO:0043328">
    <property type="term" value="P:protein transport to vacuole involved in ubiquitin-dependent protein catabolic process via the multivesicular body sorting pathway"/>
    <property type="evidence" value="ECO:0007669"/>
    <property type="project" value="TreeGrafter"/>
</dbReference>
<feature type="region of interest" description="Disordered" evidence="2">
    <location>
        <begin position="547"/>
        <end position="587"/>
    </location>
</feature>
<proteinExistence type="inferred from homology"/>
<dbReference type="InterPro" id="IPR036390">
    <property type="entry name" value="WH_DNA-bd_sf"/>
</dbReference>
<accession>A0A812QFF4</accession>
<dbReference type="OrthoDB" id="283883at2759"/>
<dbReference type="InterPro" id="IPR040608">
    <property type="entry name" value="Snf8/Vps36"/>
</dbReference>
<dbReference type="InterPro" id="IPR016689">
    <property type="entry name" value="ESCRT-2_cplx_Snf8"/>
</dbReference>
<feature type="region of interest" description="Disordered" evidence="2">
    <location>
        <begin position="463"/>
        <end position="522"/>
    </location>
</feature>
<evidence type="ECO:0000256" key="1">
    <source>
        <dbReference type="ARBA" id="ARBA00009834"/>
    </source>
</evidence>
<keyword evidence="4" id="KW-1185">Reference proteome</keyword>
<comment type="similarity">
    <text evidence="1">Belongs to the SNF8 family.</text>
</comment>
<comment type="caution">
    <text evidence="3">The sequence shown here is derived from an EMBL/GenBank/DDBJ whole genome shotgun (WGS) entry which is preliminary data.</text>
</comment>
<dbReference type="Gene3D" id="6.10.140.180">
    <property type="match status" value="1"/>
</dbReference>
<dbReference type="PANTHER" id="PTHR12806:SF0">
    <property type="entry name" value="VACUOLAR-SORTING PROTEIN SNF8"/>
    <property type="match status" value="1"/>
</dbReference>
<evidence type="ECO:0000256" key="2">
    <source>
        <dbReference type="SAM" id="MobiDB-lite"/>
    </source>
</evidence>
<dbReference type="GO" id="GO:0000814">
    <property type="term" value="C:ESCRT II complex"/>
    <property type="evidence" value="ECO:0007669"/>
    <property type="project" value="InterPro"/>
</dbReference>
<organism evidence="3 4">
    <name type="scientific">Symbiodinium natans</name>
    <dbReference type="NCBI Taxonomy" id="878477"/>
    <lineage>
        <taxon>Eukaryota</taxon>
        <taxon>Sar</taxon>
        <taxon>Alveolata</taxon>
        <taxon>Dinophyceae</taxon>
        <taxon>Suessiales</taxon>
        <taxon>Symbiodiniaceae</taxon>
        <taxon>Symbiodinium</taxon>
    </lineage>
</organism>
<evidence type="ECO:0000313" key="3">
    <source>
        <dbReference type="EMBL" id="CAE7385307.1"/>
    </source>
</evidence>
<evidence type="ECO:0000313" key="4">
    <source>
        <dbReference type="Proteomes" id="UP000604046"/>
    </source>
</evidence>
<dbReference type="PANTHER" id="PTHR12806">
    <property type="entry name" value="EAP30 SUBUNIT OF ELL COMPLEX"/>
    <property type="match status" value="1"/>
</dbReference>
<dbReference type="Proteomes" id="UP000604046">
    <property type="component" value="Unassembled WGS sequence"/>
</dbReference>
<name>A0A812QFF4_9DINO</name>
<protein>
    <submittedName>
        <fullName evidence="3">VP22-1 protein</fullName>
    </submittedName>
</protein>
<dbReference type="Gene3D" id="2.80.10.50">
    <property type="match status" value="1"/>
</dbReference>
<dbReference type="Pfam" id="PF04157">
    <property type="entry name" value="EAP30"/>
    <property type="match status" value="1"/>
</dbReference>
<gene>
    <name evidence="3" type="primary">VP22-1</name>
    <name evidence="3" type="ORF">SNAT2548_LOCUS21019</name>
</gene>
<reference evidence="3" key="1">
    <citation type="submission" date="2021-02" db="EMBL/GenBank/DDBJ databases">
        <authorList>
            <person name="Dougan E. K."/>
            <person name="Rhodes N."/>
            <person name="Thang M."/>
            <person name="Chan C."/>
        </authorList>
    </citation>
    <scope>NUCLEOTIDE SEQUENCE</scope>
</reference>
<dbReference type="SUPFAM" id="SSF46785">
    <property type="entry name" value="Winged helix' DNA-binding domain"/>
    <property type="match status" value="2"/>
</dbReference>
<dbReference type="Gene3D" id="1.10.10.10">
    <property type="entry name" value="Winged helix-like DNA-binding domain superfamily/Winged helix DNA-binding domain"/>
    <property type="match status" value="2"/>
</dbReference>
<sequence>MPKPPRIEMHGVEVQLLCNGMVPLVSMETSSPFHGCASSMLQAAVDSFAKVDGLYQHCSDERIARDLDRSLGLRLSDYMLAQVKNFQDVRGAGLTKRSLLLALVLGSLDKQFRHFVRHSMAEKFETLQHVAAFDIDFQTLRLCKFLVRAMRRQPGLAGLMRGQAQQNALSAVGERIEADKSQQAQVLLQNLQQSLRDFASRHRDRINSDPQFRKSFCEMCIAAGVDPLASSKGLWDELLGVGQFYNDLAVQVLTLCLTSRDENGGLLDLKQCLTTLRRSRRGDLGMEDIDRAVDCLAQLGPGVSIRICGKHRLICSVPEELSDDPAQALDVAARQGGKVCAEDLVKNGWSSERAESALRHCIREGLCWIDTQDDQVPMWCWFPSIALVEMDKATIDPCLGLTSTVKTKTLWTALHEFDPEVANKFDELLSACWEATQNNQKQDSWWNSGGGYNGNSGNLGYGNDDDWGTWKDRSRSNPRPKARGDRSRNTGASRGPQVQGGQQKVKEEPRPKKPKLGLSQHNTQAFENKINSFREAVIDNAPRTLAVGSQHDDRADSWTGETFDTRSEGGKSAASGEPIVGRNTDPERSFMRFSGQPKPEDVRPLQVLREALSMAKDKWKSQRDWSHVGEMLRSISQDLRVQHLHNGFAVEAHEYWAQVALESGDFRAFNTAAQELEAYYEDPELEKGAARVKDILAWYILYLGIEGEGVATSRFLQKHSKRLGVGDENMVPVVQLAMSLRRNMAQQRFLQVVRTLGAQPPAAKGGSELIPTSLRLEMLRKAKLEALVSLCKAFDKMRDLRRSRLKSLDLLLEAEGGSELPVVYQDPDADLVDTHATFQEAKKLLEKHDKRQVLPTGGVRIVRRLGRPSNDHLTNFVRQNSGATCWQGTRLRLAVVYVLRILETCQYGWRKVLAAREWRTWGGPGGDMASAGPASLYPVVKPGDTIYLRAYNGRFLGIRDFQVGAHSSDKASAQAFKVEKRSVGDVYHGDRIFLTNTNGRKLEVNGDEVSARGGHMGPKQEFVVEHSGALPRPIAVGDTIYLRAHTGKHIDVVGHTVQARFTRQGMGYHAFVVEKQPR</sequence>